<dbReference type="AlphaFoldDB" id="A0A9W3D428"/>
<keyword evidence="2" id="KW-0472">Membrane</keyword>
<dbReference type="Gene3D" id="2.60.40.790">
    <property type="match status" value="1"/>
</dbReference>
<feature type="compositionally biased region" description="Basic and acidic residues" evidence="1">
    <location>
        <begin position="125"/>
        <end position="134"/>
    </location>
</feature>
<dbReference type="GeneID" id="108841173"/>
<dbReference type="RefSeq" id="XP_056858497.1">
    <property type="nucleotide sequence ID" value="XM_057002517.1"/>
</dbReference>
<feature type="region of interest" description="Disordered" evidence="1">
    <location>
        <begin position="114"/>
        <end position="155"/>
    </location>
</feature>
<name>A0A9W3D428_RAPSA</name>
<keyword evidence="3" id="KW-1185">Reference proteome</keyword>
<dbReference type="GO" id="GO:0034605">
    <property type="term" value="P:cellular response to heat"/>
    <property type="evidence" value="ECO:0007669"/>
    <property type="project" value="TreeGrafter"/>
</dbReference>
<dbReference type="KEGG" id="rsz:108841173"/>
<evidence type="ECO:0000256" key="2">
    <source>
        <dbReference type="SAM" id="Phobius"/>
    </source>
</evidence>
<gene>
    <name evidence="4" type="primary">LOC108841173</name>
</gene>
<protein>
    <submittedName>
        <fullName evidence="4">Uncharacterized protein LOC108841173</fullName>
    </submittedName>
</protein>
<organism evidence="3 4">
    <name type="scientific">Raphanus sativus</name>
    <name type="common">Radish</name>
    <name type="synonym">Raphanus raphanistrum var. sativus</name>
    <dbReference type="NCBI Taxonomy" id="3726"/>
    <lineage>
        <taxon>Eukaryota</taxon>
        <taxon>Viridiplantae</taxon>
        <taxon>Streptophyta</taxon>
        <taxon>Embryophyta</taxon>
        <taxon>Tracheophyta</taxon>
        <taxon>Spermatophyta</taxon>
        <taxon>Magnoliopsida</taxon>
        <taxon>eudicotyledons</taxon>
        <taxon>Gunneridae</taxon>
        <taxon>Pentapetalae</taxon>
        <taxon>rosids</taxon>
        <taxon>malvids</taxon>
        <taxon>Brassicales</taxon>
        <taxon>Brassicaceae</taxon>
        <taxon>Brassiceae</taxon>
        <taxon>Raphanus</taxon>
    </lineage>
</organism>
<evidence type="ECO:0000313" key="3">
    <source>
        <dbReference type="Proteomes" id="UP000504610"/>
    </source>
</evidence>
<accession>A0A9W3D428</accession>
<keyword evidence="2" id="KW-1133">Transmembrane helix</keyword>
<dbReference type="PANTHER" id="PTHR43670">
    <property type="entry name" value="HEAT SHOCK PROTEIN 26"/>
    <property type="match status" value="1"/>
</dbReference>
<feature type="transmembrane region" description="Helical" evidence="2">
    <location>
        <begin position="182"/>
        <end position="200"/>
    </location>
</feature>
<keyword evidence="2" id="KW-0812">Transmembrane</keyword>
<dbReference type="Proteomes" id="UP000504610">
    <property type="component" value="Chromosome 2"/>
</dbReference>
<evidence type="ECO:0000256" key="1">
    <source>
        <dbReference type="SAM" id="MobiDB-lite"/>
    </source>
</evidence>
<dbReference type="CDD" id="cd06464">
    <property type="entry name" value="ACD_sHsps-like"/>
    <property type="match status" value="1"/>
</dbReference>
<reference evidence="4" key="2">
    <citation type="submission" date="2025-08" db="UniProtKB">
        <authorList>
            <consortium name="RefSeq"/>
        </authorList>
    </citation>
    <scope>IDENTIFICATION</scope>
    <source>
        <tissue evidence="4">Leaf</tissue>
    </source>
</reference>
<dbReference type="OrthoDB" id="1431247at2759"/>
<sequence length="214" mass="24562">MQRYMCTYKTTILIYMSTIIKFIAQRREINSLVETQGLKHCVMRLGFKKEQLELAVSSTRKLKLTGERPTGDENKWIRLHQEIPVPLNIDVDSVSATFKFNKLHIRLPKVKKTRVPQTNPPVIMKPHDQHEKKQGHGSVGEARGPLSSKDEEEKDKVGAKWFDKYREATGNMVKEAKNKRQLLCNLVVSISLVLLILLYGRNAVRSSPPCVELR</sequence>
<dbReference type="PANTHER" id="PTHR43670:SF28">
    <property type="entry name" value="HSP20-LIKE CHAPERONES SUPERFAMILY PROTEIN"/>
    <property type="match status" value="1"/>
</dbReference>
<evidence type="ECO:0000313" key="4">
    <source>
        <dbReference type="RefSeq" id="XP_056858497.1"/>
    </source>
</evidence>
<reference evidence="3" key="1">
    <citation type="journal article" date="2019" name="Database">
        <title>The radish genome database (RadishGD): an integrated information resource for radish genomics.</title>
        <authorList>
            <person name="Yu H.J."/>
            <person name="Baek S."/>
            <person name="Lee Y.J."/>
            <person name="Cho A."/>
            <person name="Mun J.H."/>
        </authorList>
    </citation>
    <scope>NUCLEOTIDE SEQUENCE [LARGE SCALE GENOMIC DNA]</scope>
    <source>
        <strain evidence="3">cv. WK10039</strain>
    </source>
</reference>
<dbReference type="InterPro" id="IPR008978">
    <property type="entry name" value="HSP20-like_chaperone"/>
</dbReference>
<proteinExistence type="predicted"/>
<dbReference type="SUPFAM" id="SSF49764">
    <property type="entry name" value="HSP20-like chaperones"/>
    <property type="match status" value="1"/>
</dbReference>